<proteinExistence type="inferred from homology"/>
<evidence type="ECO:0000256" key="5">
    <source>
        <dbReference type="ARBA" id="ARBA00022741"/>
    </source>
</evidence>
<organism evidence="10 11">
    <name type="scientific">Conidiobolus heterosporus totivirus 1</name>
    <dbReference type="NCBI Taxonomy" id="2829526"/>
    <lineage>
        <taxon>Viruses</taxon>
        <taxon>Riboviria</taxon>
        <taxon>Orthornavirae</taxon>
        <taxon>Duplornaviricota</taxon>
        <taxon>Chrymotiviricetes</taxon>
        <taxon>Ghabrivirales</taxon>
        <taxon>Alphatotivirineae</taxon>
        <taxon>Orthototiviridae</taxon>
        <taxon>Totivirus</taxon>
        <taxon>Totivirus sanjyuichi</taxon>
    </lineage>
</organism>
<feature type="domain" description="RdRp catalytic" evidence="9">
    <location>
        <begin position="453"/>
        <end position="574"/>
    </location>
</feature>
<dbReference type="EMBL" id="MW249058">
    <property type="protein sequence ID" value="QUE40494.1"/>
    <property type="molecule type" value="Genomic_RNA"/>
</dbReference>
<comment type="catalytic activity">
    <reaction evidence="7 8">
        <text>RNA(n) + a ribonucleoside 5'-triphosphate = RNA(n+1) + diphosphate</text>
        <dbReference type="Rhea" id="RHEA:21248"/>
        <dbReference type="Rhea" id="RHEA-COMP:14527"/>
        <dbReference type="Rhea" id="RHEA-COMP:17342"/>
        <dbReference type="ChEBI" id="CHEBI:33019"/>
        <dbReference type="ChEBI" id="CHEBI:61557"/>
        <dbReference type="ChEBI" id="CHEBI:140395"/>
        <dbReference type="EC" id="2.7.7.48"/>
    </reaction>
</comment>
<dbReference type="GO" id="GO:0003968">
    <property type="term" value="F:RNA-directed RNA polymerase activity"/>
    <property type="evidence" value="ECO:0007669"/>
    <property type="project" value="UniProtKB-KW"/>
</dbReference>
<keyword evidence="3 8" id="KW-0808">Transferase</keyword>
<dbReference type="GO" id="GO:0000166">
    <property type="term" value="F:nucleotide binding"/>
    <property type="evidence" value="ECO:0007669"/>
    <property type="project" value="UniProtKB-KW"/>
</dbReference>
<dbReference type="GO" id="GO:0039694">
    <property type="term" value="P:viral RNA genome replication"/>
    <property type="evidence" value="ECO:0007669"/>
    <property type="project" value="InterPro"/>
</dbReference>
<dbReference type="PROSITE" id="PS50507">
    <property type="entry name" value="RDRP_SSRNA_POS"/>
    <property type="match status" value="1"/>
</dbReference>
<dbReference type="InterPro" id="IPR043502">
    <property type="entry name" value="DNA/RNA_pol_sf"/>
</dbReference>
<dbReference type="Pfam" id="PF02123">
    <property type="entry name" value="RdRP_4"/>
    <property type="match status" value="1"/>
</dbReference>
<reference evidence="10 11" key="1">
    <citation type="journal article" date="2021" name="Arch. Virol.">
        <title>Molecular characterization of a novel totivirus infecting the basal fungus Conidiobolus heterosporus.</title>
        <authorList>
            <person name="Qu J."/>
            <person name="Shi N."/>
            <person name="Yang G."/>
            <person name="Huang B."/>
        </authorList>
    </citation>
    <scope>NUCLEOTIDE SEQUENCE [LARGE SCALE GENOMIC DNA]</scope>
</reference>
<dbReference type="Proteomes" id="UP001254574">
    <property type="component" value="Segment"/>
</dbReference>
<evidence type="ECO:0000256" key="6">
    <source>
        <dbReference type="ARBA" id="ARBA00022953"/>
    </source>
</evidence>
<evidence type="ECO:0000256" key="4">
    <source>
        <dbReference type="ARBA" id="ARBA00022695"/>
    </source>
</evidence>
<evidence type="ECO:0000256" key="1">
    <source>
        <dbReference type="ARBA" id="ARBA00010455"/>
    </source>
</evidence>
<keyword evidence="11" id="KW-1185">Reference proteome</keyword>
<dbReference type="EC" id="2.7.7.48" evidence="8"/>
<keyword evidence="2 8" id="KW-0696">RNA-directed RNA polymerase</keyword>
<protein>
    <recommendedName>
        <fullName evidence="8">RNA-directed RNA polymerase</fullName>
        <ecNumber evidence="8">2.7.7.48</ecNumber>
    </recommendedName>
</protein>
<dbReference type="InterPro" id="IPR001795">
    <property type="entry name" value="RNA-dir_pol_luteovirus"/>
</dbReference>
<evidence type="ECO:0000259" key="9">
    <source>
        <dbReference type="PROSITE" id="PS50507"/>
    </source>
</evidence>
<dbReference type="GO" id="GO:0006351">
    <property type="term" value="P:DNA-templated transcription"/>
    <property type="evidence" value="ECO:0007669"/>
    <property type="project" value="InterPro"/>
</dbReference>
<dbReference type="SUPFAM" id="SSF56672">
    <property type="entry name" value="DNA/RNA polymerases"/>
    <property type="match status" value="1"/>
</dbReference>
<evidence type="ECO:0000256" key="8">
    <source>
        <dbReference type="RuleBase" id="RU364050"/>
    </source>
</evidence>
<evidence type="ECO:0000256" key="3">
    <source>
        <dbReference type="ARBA" id="ARBA00022679"/>
    </source>
</evidence>
<keyword evidence="6 8" id="KW-0693">Viral RNA replication</keyword>
<sequence length="831" mass="95481">MEDKESFMNGRLELRRRGYDVKKREDIGVVTMERTNKRGSERKYRFREGYIPTGLKHSEEGNLIAAAFSDSEFILIDKVKSLFTTGEFIYDSFDVSVSAYGVGVEGYTYVYAKLDQEMVPVNGYVTALMARHFMGNFDIWYNDPANLENVFLGNGKREQKKWNKLNLESLPKPKISGEHHIHFTAKEVWDVLNEEQKKRAEQVRRLGGELTTSFVAGVMLWLATLDEDIFKMLVQTDILDAEDPVEYAKRAKKLSIQAKSLQNIVDADLRVLFEADVLVNRAYGAVDWETEKKNRIHCNLAKVTYQETKDIATRLFTENYHLGERPRTLSWDKFWSSRWQWSASGSIHSQYSEDNKYIAKEREIKNKFISLIAMPEHEIDHFLDRKPEIMAWSSVKYEWGKMRAIYGTDITSYVLTHFAFYNCEDVLPAHFPVGKKARPTYVRSRIASVLQNSIPFCIDFEDFNSQHSNDAMRAVLEAYYEVYSDSFTPEQAKAAQWAIKSIKNTNIIDNMATKTEYSPNGTLMSGWRLTTFVNSVLNYVYTQKLIGKQETTFRSVHNGDDVLVGIKNLKVVRDVTANAQKHNIRLQTVKSNLGSIAEFLRVDHARGEYGQYLTRNIATLMHSRIESKKAVTLNDLVEAMEERLNEYVTRGGLYDIAIRLRDKYYEHVAPIYKATKQDAFIIKTTHRVAGGISSRRNASIDNIVEIEEERQELMIDMKLPGVGAYADLIIAALDLQASRKKVRQRVFKATLNAVQLVRKSVTITPNDEQKRYLVLRALYKSFADVADNPLFGKAKMTGFVFDVLNTNPNMRLLAMKLHGSRDPMKLLTVIT</sequence>
<evidence type="ECO:0000313" key="10">
    <source>
        <dbReference type="EMBL" id="QUE40494.1"/>
    </source>
</evidence>
<keyword evidence="4 8" id="KW-0548">Nucleotidyltransferase</keyword>
<evidence type="ECO:0000313" key="11">
    <source>
        <dbReference type="Proteomes" id="UP001254574"/>
    </source>
</evidence>
<dbReference type="InterPro" id="IPR007094">
    <property type="entry name" value="RNA-dir_pol_PSvirus"/>
</dbReference>
<accession>A0AAE7RD20</accession>
<evidence type="ECO:0000256" key="7">
    <source>
        <dbReference type="ARBA" id="ARBA00048744"/>
    </source>
</evidence>
<keyword evidence="5 8" id="KW-0547">Nucleotide-binding</keyword>
<name>A0AAE7RD20_9VIRU</name>
<evidence type="ECO:0000256" key="2">
    <source>
        <dbReference type="ARBA" id="ARBA00022484"/>
    </source>
</evidence>
<dbReference type="GO" id="GO:0003723">
    <property type="term" value="F:RNA binding"/>
    <property type="evidence" value="ECO:0007669"/>
    <property type="project" value="InterPro"/>
</dbReference>
<comment type="similarity">
    <text evidence="1">Belongs to the totiviridae RNA-directed RNA polymerase family.</text>
</comment>